<evidence type="ECO:0000313" key="5">
    <source>
        <dbReference type="EMBL" id="ETX16713.1"/>
    </source>
</evidence>
<evidence type="ECO:0000259" key="4">
    <source>
        <dbReference type="Pfam" id="PF13439"/>
    </source>
</evidence>
<feature type="domain" description="Glycosyltransferase subfamily 4-like N-terminal" evidence="4">
    <location>
        <begin position="54"/>
        <end position="152"/>
    </location>
</feature>
<evidence type="ECO:0000256" key="1">
    <source>
        <dbReference type="ARBA" id="ARBA00009481"/>
    </source>
</evidence>
<evidence type="ECO:0000256" key="2">
    <source>
        <dbReference type="ARBA" id="ARBA00022676"/>
    </source>
</evidence>
<sequence>MSALSLARTLDPGRFEPVVSQHVDGLLSDYLDLLGLPAMPAPDVALPRLRPVWRQPFTVLRLLNGLSAFLRKHRIDIVHSHDLRMHVAWGLAARGAGIPHVWHQRTPSPSPVTHRFSRHSAVVLTVSEYCRSKLPGAMARRAEIVPNPVELDGAIGRDRARATLSARLGQRGEDGIVGFVSNLADRKRPELFVEVAARLVEAMPGADLAFPMIGAGDTEVRRRVEARIRDLGLGDRVQLLGPCFPVAPLIEGMDLLIAPARHEAFGRTLVEAMLAGTPVVASDDGGHSDIVDEGRTGRLVPPDDGAAMAHAAGALLSDAAMRSGIRARAREEAERRFSPQAHTARVSEIYDRVTAGASGGV</sequence>
<dbReference type="STRING" id="1449350.OCH239_01025"/>
<dbReference type="CDD" id="cd03801">
    <property type="entry name" value="GT4_PimA-like"/>
    <property type="match status" value="1"/>
</dbReference>
<keyword evidence="2" id="KW-0328">Glycosyltransferase</keyword>
<evidence type="ECO:0000256" key="3">
    <source>
        <dbReference type="ARBA" id="ARBA00022679"/>
    </source>
</evidence>
<dbReference type="PANTHER" id="PTHR12526:SF640">
    <property type="entry name" value="COLANIC ACID BIOSYNTHESIS GLYCOSYLTRANSFERASE WCAL-RELATED"/>
    <property type="match status" value="1"/>
</dbReference>
<dbReference type="EMBL" id="JALZ01000001">
    <property type="protein sequence ID" value="ETX16713.1"/>
    <property type="molecule type" value="Genomic_DNA"/>
</dbReference>
<evidence type="ECO:0000313" key="6">
    <source>
        <dbReference type="Proteomes" id="UP000022447"/>
    </source>
</evidence>
<organism evidence="5 6">
    <name type="scientific">Roseivivax halodurans JCM 10272</name>
    <dbReference type="NCBI Taxonomy" id="1449350"/>
    <lineage>
        <taxon>Bacteria</taxon>
        <taxon>Pseudomonadati</taxon>
        <taxon>Pseudomonadota</taxon>
        <taxon>Alphaproteobacteria</taxon>
        <taxon>Rhodobacterales</taxon>
        <taxon>Roseobacteraceae</taxon>
        <taxon>Roseivivax</taxon>
    </lineage>
</organism>
<comment type="similarity">
    <text evidence="1">Belongs to the glycosyltransferase group 1 family. Glycosyltransferase 4 subfamily.</text>
</comment>
<comment type="caution">
    <text evidence="5">The sequence shown here is derived from an EMBL/GenBank/DDBJ whole genome shotgun (WGS) entry which is preliminary data.</text>
</comment>
<dbReference type="SUPFAM" id="SSF53756">
    <property type="entry name" value="UDP-Glycosyltransferase/glycogen phosphorylase"/>
    <property type="match status" value="1"/>
</dbReference>
<dbReference type="GO" id="GO:0016757">
    <property type="term" value="F:glycosyltransferase activity"/>
    <property type="evidence" value="ECO:0007669"/>
    <property type="project" value="UniProtKB-KW"/>
</dbReference>
<dbReference type="Gene3D" id="3.40.50.2000">
    <property type="entry name" value="Glycogen Phosphorylase B"/>
    <property type="match status" value="2"/>
</dbReference>
<protein>
    <recommendedName>
        <fullName evidence="4">Glycosyltransferase subfamily 4-like N-terminal domain-containing protein</fullName>
    </recommendedName>
</protein>
<keyword evidence="3" id="KW-0808">Transferase</keyword>
<name>X7ENG5_9RHOB</name>
<dbReference type="Pfam" id="PF13692">
    <property type="entry name" value="Glyco_trans_1_4"/>
    <property type="match status" value="1"/>
</dbReference>
<dbReference type="InterPro" id="IPR028098">
    <property type="entry name" value="Glyco_trans_4-like_N"/>
</dbReference>
<dbReference type="Pfam" id="PF13439">
    <property type="entry name" value="Glyco_transf_4"/>
    <property type="match status" value="1"/>
</dbReference>
<dbReference type="Proteomes" id="UP000022447">
    <property type="component" value="Unassembled WGS sequence"/>
</dbReference>
<accession>X7ENG5</accession>
<keyword evidence="6" id="KW-1185">Reference proteome</keyword>
<dbReference type="AlphaFoldDB" id="X7ENG5"/>
<proteinExistence type="inferred from homology"/>
<dbReference type="PANTHER" id="PTHR12526">
    <property type="entry name" value="GLYCOSYLTRANSFERASE"/>
    <property type="match status" value="1"/>
</dbReference>
<dbReference type="eggNOG" id="COG0438">
    <property type="taxonomic scope" value="Bacteria"/>
</dbReference>
<reference evidence="5 6" key="1">
    <citation type="submission" date="2014-01" db="EMBL/GenBank/DDBJ databases">
        <title>Roseivivax halodurans JCM 10272 Genome Sequencing.</title>
        <authorList>
            <person name="Lai Q."/>
            <person name="Li G."/>
            <person name="Shao Z."/>
        </authorList>
    </citation>
    <scope>NUCLEOTIDE SEQUENCE [LARGE SCALE GENOMIC DNA]</scope>
    <source>
        <strain evidence="5 6">JCM 10272</strain>
    </source>
</reference>
<gene>
    <name evidence="5" type="ORF">OCH239_01025</name>
</gene>